<dbReference type="InterPro" id="IPR024978">
    <property type="entry name" value="Homeodomain_phBC6A51-type"/>
</dbReference>
<keyword evidence="5" id="KW-1185">Reference proteome</keyword>
<dbReference type="PROSITE" id="PS50977">
    <property type="entry name" value="HTH_TETR_2"/>
    <property type="match status" value="1"/>
</dbReference>
<proteinExistence type="predicted"/>
<feature type="DNA-binding region" description="H-T-H motif" evidence="2">
    <location>
        <begin position="35"/>
        <end position="54"/>
    </location>
</feature>
<organism evidence="4 5">
    <name type="scientific">Companilactobacillus paralimentarius DSM 13238 = JCM 10415</name>
    <dbReference type="NCBI Taxonomy" id="1122151"/>
    <lineage>
        <taxon>Bacteria</taxon>
        <taxon>Bacillati</taxon>
        <taxon>Bacillota</taxon>
        <taxon>Bacilli</taxon>
        <taxon>Lactobacillales</taxon>
        <taxon>Lactobacillaceae</taxon>
        <taxon>Companilactobacillus</taxon>
    </lineage>
</organism>
<evidence type="ECO:0000256" key="1">
    <source>
        <dbReference type="ARBA" id="ARBA00023125"/>
    </source>
</evidence>
<evidence type="ECO:0000259" key="3">
    <source>
        <dbReference type="PROSITE" id="PS50977"/>
    </source>
</evidence>
<protein>
    <submittedName>
        <fullName evidence="4">Transcription regulator</fullName>
    </submittedName>
</protein>
<reference evidence="4 5" key="1">
    <citation type="journal article" date="2015" name="Genome Announc.">
        <title>Expanding the biotechnology potential of lactobacilli through comparative genomics of 213 strains and associated genera.</title>
        <authorList>
            <person name="Sun Z."/>
            <person name="Harris H.M."/>
            <person name="McCann A."/>
            <person name="Guo C."/>
            <person name="Argimon S."/>
            <person name="Zhang W."/>
            <person name="Yang X."/>
            <person name="Jeffery I.B."/>
            <person name="Cooney J.C."/>
            <person name="Kagawa T.F."/>
            <person name="Liu W."/>
            <person name="Song Y."/>
            <person name="Salvetti E."/>
            <person name="Wrobel A."/>
            <person name="Rasinkangas P."/>
            <person name="Parkhill J."/>
            <person name="Rea M.C."/>
            <person name="O'Sullivan O."/>
            <person name="Ritari J."/>
            <person name="Douillard F.P."/>
            <person name="Paul Ross R."/>
            <person name="Yang R."/>
            <person name="Briner A.E."/>
            <person name="Felis G.E."/>
            <person name="de Vos W.M."/>
            <person name="Barrangou R."/>
            <person name="Klaenhammer T.R."/>
            <person name="Caufield P.W."/>
            <person name="Cui Y."/>
            <person name="Zhang H."/>
            <person name="O'Toole P.W."/>
        </authorList>
    </citation>
    <scope>NUCLEOTIDE SEQUENCE [LARGE SCALE GENOMIC DNA]</scope>
    <source>
        <strain evidence="4 5">DSM 13238</strain>
    </source>
</reference>
<keyword evidence="1 2" id="KW-0238">DNA-binding</keyword>
<dbReference type="EMBL" id="AZES01000074">
    <property type="protein sequence ID" value="KRL30959.1"/>
    <property type="molecule type" value="Genomic_DNA"/>
</dbReference>
<dbReference type="PANTHER" id="PTHR43479:SF7">
    <property type="entry name" value="TETR-FAMILY TRANSCRIPTIONAL REGULATOR"/>
    <property type="match status" value="1"/>
</dbReference>
<dbReference type="Pfam" id="PF13022">
    <property type="entry name" value="HTH_Tnp_1_2"/>
    <property type="match status" value="1"/>
</dbReference>
<dbReference type="GO" id="GO:0003677">
    <property type="term" value="F:DNA binding"/>
    <property type="evidence" value="ECO:0007669"/>
    <property type="project" value="UniProtKB-UniRule"/>
</dbReference>
<dbReference type="PATRIC" id="fig|1122151.5.peg.2485"/>
<dbReference type="Proteomes" id="UP000051908">
    <property type="component" value="Unassembled WGS sequence"/>
</dbReference>
<evidence type="ECO:0000313" key="4">
    <source>
        <dbReference type="EMBL" id="KRL30959.1"/>
    </source>
</evidence>
<dbReference type="InterPro" id="IPR050624">
    <property type="entry name" value="HTH-type_Tx_Regulator"/>
</dbReference>
<name>A0A0R1PFQ8_9LACO</name>
<dbReference type="RefSeq" id="WP_025085767.1">
    <property type="nucleotide sequence ID" value="NZ_AZES01000074.1"/>
</dbReference>
<dbReference type="SUPFAM" id="SSF46689">
    <property type="entry name" value="Homeodomain-like"/>
    <property type="match status" value="1"/>
</dbReference>
<evidence type="ECO:0000313" key="5">
    <source>
        <dbReference type="Proteomes" id="UP000051908"/>
    </source>
</evidence>
<dbReference type="Gene3D" id="1.10.357.10">
    <property type="entry name" value="Tetracycline Repressor, domain 2"/>
    <property type="match status" value="1"/>
</dbReference>
<dbReference type="OrthoDB" id="9810250at2"/>
<dbReference type="GeneID" id="96668050"/>
<gene>
    <name evidence="4" type="ORF">FD33_GL002406</name>
</gene>
<comment type="caution">
    <text evidence="4">The sequence shown here is derived from an EMBL/GenBank/DDBJ whole genome shotgun (WGS) entry which is preliminary data.</text>
</comment>
<dbReference type="InterPro" id="IPR009057">
    <property type="entry name" value="Homeodomain-like_sf"/>
</dbReference>
<feature type="domain" description="HTH tetR-type" evidence="3">
    <location>
        <begin position="12"/>
        <end position="72"/>
    </location>
</feature>
<accession>A0A0R1PFQ8</accession>
<dbReference type="AlphaFoldDB" id="A0A0R1PFQ8"/>
<dbReference type="InterPro" id="IPR001647">
    <property type="entry name" value="HTH_TetR"/>
</dbReference>
<evidence type="ECO:0000256" key="2">
    <source>
        <dbReference type="PROSITE-ProRule" id="PRU00335"/>
    </source>
</evidence>
<sequence>MKLTGYEDLRVQRTISNIYKAFEKLICEKEYQKITVKELSELAQINKKTFYRYYPTLDDLLTEMQAKYAEEYLKEIKEYQYPKDLAKSVRAFFTYSADQGEAYDKITSSVVGNYVGIRQQMIDNVMNSTWGESKKFNLMTDWQQNALLNFVEQTGLNVYKQWVSQGKQEPLEDVIESATLLMQGGVNNFLKQNK</sequence>
<dbReference type="PANTHER" id="PTHR43479">
    <property type="entry name" value="ACREF/ENVCD OPERON REPRESSOR-RELATED"/>
    <property type="match status" value="1"/>
</dbReference>